<evidence type="ECO:0000256" key="1">
    <source>
        <dbReference type="ARBA" id="ARBA00004496"/>
    </source>
</evidence>
<dbReference type="GO" id="GO:0046872">
    <property type="term" value="F:metal ion binding"/>
    <property type="evidence" value="ECO:0007669"/>
    <property type="project" value="UniProtKB-KW"/>
</dbReference>
<comment type="PTM">
    <text evidence="11">The Fe-S cluster can be nitrosylated by nitric oxide (NO).</text>
</comment>
<comment type="subcellular location">
    <subcellularLocation>
        <location evidence="1 11">Cytoplasm</location>
    </subcellularLocation>
</comment>
<dbReference type="GO" id="GO:0047134">
    <property type="term" value="F:protein-disulfide reductase [NAD(P)H] activity"/>
    <property type="evidence" value="ECO:0007669"/>
    <property type="project" value="TreeGrafter"/>
</dbReference>
<evidence type="ECO:0000256" key="12">
    <source>
        <dbReference type="SAM" id="MobiDB-lite"/>
    </source>
</evidence>
<evidence type="ECO:0000256" key="10">
    <source>
        <dbReference type="ARBA" id="ARBA00023163"/>
    </source>
</evidence>
<proteinExistence type="inferred from homology"/>
<dbReference type="OrthoDB" id="8104048at2"/>
<gene>
    <name evidence="11" type="primary">whiB</name>
    <name evidence="14" type="ordered locus">Psed_3492</name>
</gene>
<keyword evidence="8 11" id="KW-0238">DNA-binding</keyword>
<comment type="similarity">
    <text evidence="2 11">Belongs to the WhiB family.</text>
</comment>
<dbReference type="HOGENOM" id="CLU_106245_6_2_11"/>
<keyword evidence="4 11" id="KW-0479">Metal-binding</keyword>
<dbReference type="RefSeq" id="WP_013675591.1">
    <property type="nucleotide sequence ID" value="NC_015312.1"/>
</dbReference>
<dbReference type="PANTHER" id="PTHR38839:SF6">
    <property type="entry name" value="TRANSCRIPTIONAL REGULATOR WHIB1"/>
    <property type="match status" value="1"/>
</dbReference>
<feature type="binding site" evidence="11">
    <location>
        <position position="46"/>
    </location>
    <ligand>
        <name>[4Fe-4S] cluster</name>
        <dbReference type="ChEBI" id="CHEBI:49883"/>
    </ligand>
</feature>
<dbReference type="KEGG" id="pdx:Psed_3492"/>
<evidence type="ECO:0000256" key="7">
    <source>
        <dbReference type="ARBA" id="ARBA00023015"/>
    </source>
</evidence>
<keyword evidence="7 11" id="KW-0805">Transcription regulation</keyword>
<dbReference type="Pfam" id="PF02467">
    <property type="entry name" value="Whib"/>
    <property type="match status" value="1"/>
</dbReference>
<dbReference type="GO" id="GO:0045454">
    <property type="term" value="P:cell redox homeostasis"/>
    <property type="evidence" value="ECO:0007669"/>
    <property type="project" value="TreeGrafter"/>
</dbReference>
<dbReference type="InterPro" id="IPR003482">
    <property type="entry name" value="Whib"/>
</dbReference>
<sequence>MDWRDEAACRGEDPALFFPVGNAGPALAQTARAKAVCARCPVIGQCRDWARTYEDTGVWGGEDEHERRAARGQAHRSRRTARPAA</sequence>
<evidence type="ECO:0000256" key="11">
    <source>
        <dbReference type="HAMAP-Rule" id="MF_01479"/>
    </source>
</evidence>
<dbReference type="GO" id="GO:0051539">
    <property type="term" value="F:4 iron, 4 sulfur cluster binding"/>
    <property type="evidence" value="ECO:0007669"/>
    <property type="project" value="UniProtKB-UniRule"/>
</dbReference>
<dbReference type="STRING" id="675635.Psed_3492"/>
<dbReference type="AlphaFoldDB" id="F4CZE1"/>
<organism evidence="14 15">
    <name type="scientific">Pseudonocardia dioxanivorans (strain ATCC 55486 / DSM 44775 / JCM 13855 / CB1190)</name>
    <dbReference type="NCBI Taxonomy" id="675635"/>
    <lineage>
        <taxon>Bacteria</taxon>
        <taxon>Bacillati</taxon>
        <taxon>Actinomycetota</taxon>
        <taxon>Actinomycetes</taxon>
        <taxon>Pseudonocardiales</taxon>
        <taxon>Pseudonocardiaceae</taxon>
        <taxon>Pseudonocardia</taxon>
    </lineage>
</organism>
<feature type="region of interest" description="Disordered" evidence="12">
    <location>
        <begin position="61"/>
        <end position="85"/>
    </location>
</feature>
<dbReference type="HAMAP" id="MF_01479">
    <property type="entry name" value="WhiB"/>
    <property type="match status" value="1"/>
</dbReference>
<feature type="domain" description="4Fe-4S Wbl-type" evidence="13">
    <location>
        <begin position="8"/>
        <end position="69"/>
    </location>
</feature>
<dbReference type="GO" id="GO:0003677">
    <property type="term" value="F:DNA binding"/>
    <property type="evidence" value="ECO:0007669"/>
    <property type="project" value="UniProtKB-UniRule"/>
</dbReference>
<feature type="binding site" evidence="11">
    <location>
        <position position="40"/>
    </location>
    <ligand>
        <name>[4Fe-4S] cluster</name>
        <dbReference type="ChEBI" id="CHEBI:49883"/>
    </ligand>
</feature>
<comment type="function">
    <text evidence="11">Acts as a transcriptional regulator. Probably redox-responsive. The apo- but not holo-form probably binds DNA.</text>
</comment>
<reference evidence="14 15" key="1">
    <citation type="journal article" date="2011" name="J. Bacteriol.">
        <title>Genome sequence of the 1,4-dioxane-degrading Pseudonocardia dioxanivorans strain CB1190.</title>
        <authorList>
            <person name="Sales C.M."/>
            <person name="Mahendra S."/>
            <person name="Grostern A."/>
            <person name="Parales R.E."/>
            <person name="Goodwin L.A."/>
            <person name="Woyke T."/>
            <person name="Nolan M."/>
            <person name="Lapidus A."/>
            <person name="Chertkov O."/>
            <person name="Ovchinnikova G."/>
            <person name="Sczyrba A."/>
            <person name="Alvarez-Cohen L."/>
        </authorList>
    </citation>
    <scope>NUCLEOTIDE SEQUENCE [LARGE SCALE GENOMIC DNA]</scope>
    <source>
        <strain evidence="15">ATCC 55486 / DSM 44775 / JCM 13855 / CB1190</strain>
    </source>
</reference>
<feature type="binding site" evidence="11">
    <location>
        <position position="37"/>
    </location>
    <ligand>
        <name>[4Fe-4S] cluster</name>
        <dbReference type="ChEBI" id="CHEBI:49883"/>
    </ligand>
</feature>
<dbReference type="PANTHER" id="PTHR38839">
    <property type="entry name" value="TRANSCRIPTIONAL REGULATOR WHID-RELATED"/>
    <property type="match status" value="1"/>
</dbReference>
<evidence type="ECO:0000256" key="3">
    <source>
        <dbReference type="ARBA" id="ARBA00022485"/>
    </source>
</evidence>
<protein>
    <recommendedName>
        <fullName evidence="11">Transcriptional regulator WhiB</fullName>
    </recommendedName>
</protein>
<name>F4CZE1_PSEUX</name>
<evidence type="ECO:0000259" key="13">
    <source>
        <dbReference type="PROSITE" id="PS51674"/>
    </source>
</evidence>
<feature type="compositionally biased region" description="Basic residues" evidence="12">
    <location>
        <begin position="70"/>
        <end position="85"/>
    </location>
</feature>
<keyword evidence="11" id="KW-0963">Cytoplasm</keyword>
<evidence type="ECO:0000256" key="4">
    <source>
        <dbReference type="ARBA" id="ARBA00022723"/>
    </source>
</evidence>
<evidence type="ECO:0000256" key="6">
    <source>
        <dbReference type="ARBA" id="ARBA00023014"/>
    </source>
</evidence>
<keyword evidence="3 11" id="KW-0004">4Fe-4S</keyword>
<dbReference type="GO" id="GO:0035731">
    <property type="term" value="F:dinitrosyl-iron complex binding"/>
    <property type="evidence" value="ECO:0007669"/>
    <property type="project" value="UniProtKB-UniRule"/>
</dbReference>
<keyword evidence="15" id="KW-1185">Reference proteome</keyword>
<dbReference type="InterPro" id="IPR034768">
    <property type="entry name" value="4FE4S_WBL"/>
</dbReference>
<evidence type="ECO:0000256" key="5">
    <source>
        <dbReference type="ARBA" id="ARBA00023004"/>
    </source>
</evidence>
<keyword evidence="9 11" id="KW-1015">Disulfide bond</keyword>
<keyword evidence="6 11" id="KW-0411">Iron-sulfur</keyword>
<dbReference type="GO" id="GO:0005737">
    <property type="term" value="C:cytoplasm"/>
    <property type="evidence" value="ECO:0007669"/>
    <property type="project" value="UniProtKB-SubCell"/>
</dbReference>
<dbReference type="PROSITE" id="PS51674">
    <property type="entry name" value="4FE4S_WBL"/>
    <property type="match status" value="1"/>
</dbReference>
<dbReference type="GO" id="GO:0045892">
    <property type="term" value="P:negative regulation of DNA-templated transcription"/>
    <property type="evidence" value="ECO:0007669"/>
    <property type="project" value="TreeGrafter"/>
</dbReference>
<accession>F4CZE1</accession>
<comment type="PTM">
    <text evidence="11">Upon Fe-S cluster removal intramolecular disulfide bonds are formed.</text>
</comment>
<dbReference type="Proteomes" id="UP000007809">
    <property type="component" value="Chromosome"/>
</dbReference>
<dbReference type="EMBL" id="CP002593">
    <property type="protein sequence ID" value="AEA25672.1"/>
    <property type="molecule type" value="Genomic_DNA"/>
</dbReference>
<keyword evidence="5 11" id="KW-0408">Iron</keyword>
<evidence type="ECO:0000256" key="9">
    <source>
        <dbReference type="ARBA" id="ARBA00023157"/>
    </source>
</evidence>
<evidence type="ECO:0000256" key="8">
    <source>
        <dbReference type="ARBA" id="ARBA00023125"/>
    </source>
</evidence>
<feature type="binding site" evidence="11">
    <location>
        <position position="9"/>
    </location>
    <ligand>
        <name>[4Fe-4S] cluster</name>
        <dbReference type="ChEBI" id="CHEBI:49883"/>
    </ligand>
</feature>
<evidence type="ECO:0000313" key="14">
    <source>
        <dbReference type="EMBL" id="AEA25672.1"/>
    </source>
</evidence>
<comment type="cofactor">
    <cofactor evidence="11">
        <name>[4Fe-4S] cluster</name>
        <dbReference type="ChEBI" id="CHEBI:49883"/>
    </cofactor>
    <text evidence="11">Binds 1 [4Fe-4S] cluster per subunit. Following nitrosylation of the [4Fe-4S] cluster binds 1 [4Fe-8(NO)] cluster per subunit.</text>
</comment>
<evidence type="ECO:0000256" key="2">
    <source>
        <dbReference type="ARBA" id="ARBA00006597"/>
    </source>
</evidence>
<evidence type="ECO:0000313" key="15">
    <source>
        <dbReference type="Proteomes" id="UP000007809"/>
    </source>
</evidence>
<keyword evidence="10 11" id="KW-0804">Transcription</keyword>